<evidence type="ECO:0000259" key="9">
    <source>
        <dbReference type="PROSITE" id="PS51339"/>
    </source>
</evidence>
<evidence type="ECO:0000313" key="11">
    <source>
        <dbReference type="Proteomes" id="UP000887458"/>
    </source>
</evidence>
<dbReference type="InterPro" id="IPR029021">
    <property type="entry name" value="Prot-tyrosine_phosphatase-like"/>
</dbReference>
<keyword evidence="3" id="KW-0479">Metal-binding</keyword>
<dbReference type="InterPro" id="IPR003595">
    <property type="entry name" value="Tyr_Pase_cat"/>
</dbReference>
<dbReference type="PROSITE" id="PS51339">
    <property type="entry name" value="PPASE_MYOTUBULARIN"/>
    <property type="match status" value="1"/>
</dbReference>
<dbReference type="InterPro" id="IPR000306">
    <property type="entry name" value="Znf_FYVE"/>
</dbReference>
<dbReference type="InterPro" id="IPR030564">
    <property type="entry name" value="Myotubularin"/>
</dbReference>
<reference evidence="10 11" key="1">
    <citation type="journal article" date="2018" name="J. Allergy Clin. Immunol.">
        <title>High-quality assembly of Dermatophagoides pteronyssinus genome and transcriptome reveals a wide range of novel allergens.</title>
        <authorList>
            <person name="Liu X.Y."/>
            <person name="Yang K.Y."/>
            <person name="Wang M.Q."/>
            <person name="Kwok J.S."/>
            <person name="Zeng X."/>
            <person name="Yang Z."/>
            <person name="Xiao X.J."/>
            <person name="Lau C.P."/>
            <person name="Li Y."/>
            <person name="Huang Z.M."/>
            <person name="Ba J.G."/>
            <person name="Yim A.K."/>
            <person name="Ouyang C.Y."/>
            <person name="Ngai S.M."/>
            <person name="Chan T.F."/>
            <person name="Leung E.L."/>
            <person name="Liu L."/>
            <person name="Liu Z.G."/>
            <person name="Tsui S.K."/>
        </authorList>
    </citation>
    <scope>NUCLEOTIDE SEQUENCE [LARGE SCALE GENOMIC DNA]</scope>
    <source>
        <strain evidence="10">Derp</strain>
    </source>
</reference>
<keyword evidence="6" id="KW-0862">Zinc</keyword>
<dbReference type="Pfam" id="PF01363">
    <property type="entry name" value="FYVE"/>
    <property type="match status" value="1"/>
</dbReference>
<keyword evidence="11" id="KW-1185">Reference proteome</keyword>
<dbReference type="Gene3D" id="3.30.40.10">
    <property type="entry name" value="Zinc/RING finger domain, C3HC4 (zinc finger)"/>
    <property type="match status" value="1"/>
</dbReference>
<comment type="caution">
    <text evidence="10">The sequence shown here is derived from an EMBL/GenBank/DDBJ whole genome shotgun (WGS) entry which is preliminary data.</text>
</comment>
<evidence type="ECO:0000256" key="4">
    <source>
        <dbReference type="ARBA" id="ARBA00022771"/>
    </source>
</evidence>
<dbReference type="Proteomes" id="UP000887458">
    <property type="component" value="Unassembled WGS sequence"/>
</dbReference>
<dbReference type="Pfam" id="PF06602">
    <property type="entry name" value="Myotub-related"/>
    <property type="match status" value="1"/>
</dbReference>
<dbReference type="CDD" id="cd13210">
    <property type="entry name" value="PH-GRAM_MTMR6-like"/>
    <property type="match status" value="1"/>
</dbReference>
<dbReference type="InterPro" id="IPR016130">
    <property type="entry name" value="Tyr_Pase_AS"/>
</dbReference>
<keyword evidence="4" id="KW-0863">Zinc-finger</keyword>
<dbReference type="InterPro" id="IPR010569">
    <property type="entry name" value="Myotubularin-like_Pase_dom"/>
</dbReference>
<dbReference type="InterPro" id="IPR048994">
    <property type="entry name" value="PH-GRAM_MTMR6-9"/>
</dbReference>
<dbReference type="PANTHER" id="PTHR10807">
    <property type="entry name" value="MYOTUBULARIN-RELATED"/>
    <property type="match status" value="1"/>
</dbReference>
<keyword evidence="7" id="KW-0443">Lipid metabolism</keyword>
<dbReference type="PANTHER" id="PTHR10807:SF8">
    <property type="entry name" value="PHOSPHATIDYLINOSITOL-3-PHOSPHATE PHOSPHATASE"/>
    <property type="match status" value="1"/>
</dbReference>
<accession>A0ABQ8JNZ0</accession>
<feature type="region of interest" description="Disordered" evidence="8">
    <location>
        <begin position="602"/>
        <end position="630"/>
    </location>
</feature>
<dbReference type="SMART" id="SM00404">
    <property type="entry name" value="PTPc_motif"/>
    <property type="match status" value="1"/>
</dbReference>
<evidence type="ECO:0000256" key="6">
    <source>
        <dbReference type="ARBA" id="ARBA00022833"/>
    </source>
</evidence>
<feature type="domain" description="Myotubularin phosphatase" evidence="9">
    <location>
        <begin position="126"/>
        <end position="496"/>
    </location>
</feature>
<organism evidence="10 11">
    <name type="scientific">Dermatophagoides pteronyssinus</name>
    <name type="common">European house dust mite</name>
    <dbReference type="NCBI Taxonomy" id="6956"/>
    <lineage>
        <taxon>Eukaryota</taxon>
        <taxon>Metazoa</taxon>
        <taxon>Ecdysozoa</taxon>
        <taxon>Arthropoda</taxon>
        <taxon>Chelicerata</taxon>
        <taxon>Arachnida</taxon>
        <taxon>Acari</taxon>
        <taxon>Acariformes</taxon>
        <taxon>Sarcoptiformes</taxon>
        <taxon>Astigmata</taxon>
        <taxon>Psoroptidia</taxon>
        <taxon>Analgoidea</taxon>
        <taxon>Pyroglyphidae</taxon>
        <taxon>Dermatophagoidinae</taxon>
        <taxon>Dermatophagoides</taxon>
    </lineage>
</organism>
<dbReference type="EMBL" id="NJHN03000029">
    <property type="protein sequence ID" value="KAH9424321.1"/>
    <property type="molecule type" value="Genomic_DNA"/>
</dbReference>
<feature type="compositionally biased region" description="Polar residues" evidence="8">
    <location>
        <begin position="610"/>
        <end position="619"/>
    </location>
</feature>
<dbReference type="PROSITE" id="PS00383">
    <property type="entry name" value="TYR_PHOSPHATASE_1"/>
    <property type="match status" value="1"/>
</dbReference>
<evidence type="ECO:0000256" key="7">
    <source>
        <dbReference type="ARBA" id="ARBA00023098"/>
    </source>
</evidence>
<protein>
    <recommendedName>
        <fullName evidence="2">phosphatidylinositol-3,5-bisphosphate 3-phosphatase</fullName>
        <ecNumber evidence="2">3.1.3.95</ecNumber>
    </recommendedName>
</protein>
<dbReference type="InterPro" id="IPR013083">
    <property type="entry name" value="Znf_RING/FYVE/PHD"/>
</dbReference>
<dbReference type="PROSITE" id="PS00518">
    <property type="entry name" value="ZF_RING_1"/>
    <property type="match status" value="1"/>
</dbReference>
<name>A0ABQ8JNZ0_DERPT</name>
<dbReference type="InterPro" id="IPR011011">
    <property type="entry name" value="Znf_FYVE_PHD"/>
</dbReference>
<dbReference type="InterPro" id="IPR011993">
    <property type="entry name" value="PH-like_dom_sf"/>
</dbReference>
<dbReference type="EC" id="3.1.3.95" evidence="2"/>
<dbReference type="Pfam" id="PF21098">
    <property type="entry name" value="PH-GRAM_MTMR6-like"/>
    <property type="match status" value="1"/>
</dbReference>
<evidence type="ECO:0000256" key="8">
    <source>
        <dbReference type="SAM" id="MobiDB-lite"/>
    </source>
</evidence>
<evidence type="ECO:0000256" key="5">
    <source>
        <dbReference type="ARBA" id="ARBA00022801"/>
    </source>
</evidence>
<dbReference type="SUPFAM" id="SSF52799">
    <property type="entry name" value="(Phosphotyrosine protein) phosphatases II"/>
    <property type="match status" value="1"/>
</dbReference>
<evidence type="ECO:0000256" key="1">
    <source>
        <dbReference type="ARBA" id="ARBA00007471"/>
    </source>
</evidence>
<dbReference type="SUPFAM" id="SSF57903">
    <property type="entry name" value="FYVE/PHD zinc finger"/>
    <property type="match status" value="1"/>
</dbReference>
<evidence type="ECO:0000256" key="3">
    <source>
        <dbReference type="ARBA" id="ARBA00022723"/>
    </source>
</evidence>
<gene>
    <name evidence="10" type="primary">MTMR6</name>
    <name evidence="10" type="ORF">DERP_004503</name>
</gene>
<keyword evidence="5" id="KW-0378">Hydrolase</keyword>
<dbReference type="Gene3D" id="2.30.29.30">
    <property type="entry name" value="Pleckstrin-homology domain (PH domain)/Phosphotyrosine-binding domain (PTB)"/>
    <property type="match status" value="1"/>
</dbReference>
<comment type="similarity">
    <text evidence="1">Belongs to the protein-tyrosine phosphatase family. Non-receptor class myotubularin subfamily.</text>
</comment>
<sequence>MEYIRTPKVENVRFLYRYPTVSNSSSTGTLYLTATHLIFVDPGLKRETWILHSLIASVEKLPITTIGSQLLMRCKHFLCITFVIPKEKEAHDIYQSLIQLSQPSRIEQLYCFHYTASNEFFTIENGWNKISIEQEFQRMGCPNNNWKLSTLNKNYELCKTYPRCLFLPNSVDDYIIRGSAKFRSKSRLPVLSYLYTNKASICRCAQPLSGFNARCIEDEKLLDHIRRTNPKSPLLYVVDTRPRINAMVNKAQGKGYENEVYYENIKFHFFGIENIHVMRGSLQKLIDACELRTPSMNSFLTGVEGSGWLRHVKSILETSVFIANAVHNGISIVIHCSDGWDRTAQTCSIASIILDPFYRTIDGFQTLIEKDWLAFGHKFNDRCGHINGDNREMAPVFTQFLDVIWQIMQQNPCAFEFNERFLISINDFVYNVQFGTFLCNCERERNELRLSKRTFSVWAYLDAHRMEYINPLYQQMDSMLTVSVAPQFIKFWRGLYNRFETGVHPRDFLEDILRAKYHHIDQLRKHITFLEKYLEQHQKPKENGQTKFRPLGSIDLDEIDRPLKVVEQCMQRLEMQHEQNLKDQLSNKNCNELEMEKCSVVDDDDETNENNRTFSNQSPIPRPNSLKLENNNNNEDVLINDEHEPKDCLSLPMDQVIQDCSIISLNWQSFQNLKNCTCSTPLEPYSTRLHCFACGHIFCIRCIDKRCNIPCHEPISLSKPVCRNCFIRLTKSNSIDA</sequence>
<dbReference type="SUPFAM" id="SSF50729">
    <property type="entry name" value="PH domain-like"/>
    <property type="match status" value="1"/>
</dbReference>
<dbReference type="InterPro" id="IPR017907">
    <property type="entry name" value="Znf_RING_CS"/>
</dbReference>
<proteinExistence type="inferred from homology"/>
<reference evidence="10 11" key="2">
    <citation type="journal article" date="2022" name="Mol. Biol. Evol.">
        <title>Comparative Genomics Reveals Insights into the Divergent Evolution of Astigmatic Mites and Household Pest Adaptations.</title>
        <authorList>
            <person name="Xiong Q."/>
            <person name="Wan A.T."/>
            <person name="Liu X."/>
            <person name="Fung C.S."/>
            <person name="Xiao X."/>
            <person name="Malainual N."/>
            <person name="Hou J."/>
            <person name="Wang L."/>
            <person name="Wang M."/>
            <person name="Yang K.Y."/>
            <person name="Cui Y."/>
            <person name="Leung E.L."/>
            <person name="Nong W."/>
            <person name="Shin S.K."/>
            <person name="Au S.W."/>
            <person name="Jeong K.Y."/>
            <person name="Chew F.T."/>
            <person name="Hui J.H."/>
            <person name="Leung T.F."/>
            <person name="Tungtrongchitr A."/>
            <person name="Zhong N."/>
            <person name="Liu Z."/>
            <person name="Tsui S.K."/>
        </authorList>
    </citation>
    <scope>NUCLEOTIDE SEQUENCE [LARGE SCALE GENOMIC DNA]</scope>
    <source>
        <strain evidence="10">Derp</strain>
    </source>
</reference>
<evidence type="ECO:0000313" key="10">
    <source>
        <dbReference type="EMBL" id="KAH9424321.1"/>
    </source>
</evidence>
<evidence type="ECO:0000256" key="2">
    <source>
        <dbReference type="ARBA" id="ARBA00012903"/>
    </source>
</evidence>